<evidence type="ECO:0000256" key="6">
    <source>
        <dbReference type="ARBA" id="ARBA00022598"/>
    </source>
</evidence>
<evidence type="ECO:0000256" key="1">
    <source>
        <dbReference type="ARBA" id="ARBA00004496"/>
    </source>
</evidence>
<dbReference type="InterPro" id="IPR033705">
    <property type="entry name" value="Anticodon_Ia_Val"/>
</dbReference>
<dbReference type="Pfam" id="PF10458">
    <property type="entry name" value="Val_tRNA-synt_C"/>
    <property type="match status" value="1"/>
</dbReference>
<keyword evidence="9 13" id="KW-0648">Protein biosynthesis</keyword>
<dbReference type="CDD" id="cd07962">
    <property type="entry name" value="Anticodon_Ia_Val"/>
    <property type="match status" value="1"/>
</dbReference>
<evidence type="ECO:0000259" key="16">
    <source>
        <dbReference type="Pfam" id="PF08264"/>
    </source>
</evidence>
<name>A0A9C7Q6P0_9RHOD</name>
<feature type="coiled-coil region" evidence="14">
    <location>
        <begin position="980"/>
        <end position="1035"/>
    </location>
</feature>
<dbReference type="HAMAP" id="MF_02004">
    <property type="entry name" value="Val_tRNA_synth_type1"/>
    <property type="match status" value="1"/>
</dbReference>
<dbReference type="InterPro" id="IPR002300">
    <property type="entry name" value="aa-tRNA-synth_Ia"/>
</dbReference>
<keyword evidence="5" id="KW-0963">Cytoplasm</keyword>
<dbReference type="PROSITE" id="PS00178">
    <property type="entry name" value="AA_TRNA_LIGASE_I"/>
    <property type="match status" value="1"/>
</dbReference>
<reference evidence="18" key="2">
    <citation type="submission" date="2022-01" db="EMBL/GenBank/DDBJ databases">
        <authorList>
            <person name="Hirooka S."/>
            <person name="Miyagishima S.Y."/>
        </authorList>
    </citation>
    <scope>NUCLEOTIDE SEQUENCE</scope>
    <source>
        <strain evidence="18">NBRC 102759</strain>
    </source>
</reference>
<keyword evidence="8 13" id="KW-0067">ATP-binding</keyword>
<dbReference type="SUPFAM" id="SSF46589">
    <property type="entry name" value="tRNA-binding arm"/>
    <property type="match status" value="1"/>
</dbReference>
<dbReference type="Proteomes" id="UP001061958">
    <property type="component" value="Unassembled WGS sequence"/>
</dbReference>
<accession>A0A9C7Q6P0</accession>
<evidence type="ECO:0000256" key="5">
    <source>
        <dbReference type="ARBA" id="ARBA00022490"/>
    </source>
</evidence>
<dbReference type="EC" id="6.1.1.9" evidence="4"/>
<dbReference type="SUPFAM" id="SSF47323">
    <property type="entry name" value="Anticodon-binding domain of a subclass of class I aminoacyl-tRNA synthetases"/>
    <property type="match status" value="1"/>
</dbReference>
<dbReference type="NCBIfam" id="NF004349">
    <property type="entry name" value="PRK05729.1"/>
    <property type="match status" value="1"/>
</dbReference>
<dbReference type="FunFam" id="3.40.50.620:FF:000032">
    <property type="entry name" value="Valine--tRNA ligase"/>
    <property type="match status" value="1"/>
</dbReference>
<evidence type="ECO:0000313" key="19">
    <source>
        <dbReference type="Proteomes" id="UP001061958"/>
    </source>
</evidence>
<keyword evidence="19" id="KW-1185">Reference proteome</keyword>
<feature type="domain" description="Aminoacyl-tRNA synthetase class Ia" evidence="15">
    <location>
        <begin position="113"/>
        <end position="678"/>
    </location>
</feature>
<dbReference type="InterPro" id="IPR019499">
    <property type="entry name" value="Val-tRNA_synth_tRNA-bd"/>
</dbReference>
<dbReference type="PANTHER" id="PTHR11946">
    <property type="entry name" value="VALYL-TRNA SYNTHETASES"/>
    <property type="match status" value="1"/>
</dbReference>
<evidence type="ECO:0000256" key="7">
    <source>
        <dbReference type="ARBA" id="ARBA00022741"/>
    </source>
</evidence>
<dbReference type="InterPro" id="IPR014729">
    <property type="entry name" value="Rossmann-like_a/b/a_fold"/>
</dbReference>
<dbReference type="SUPFAM" id="SSF52374">
    <property type="entry name" value="Nucleotidylyl transferase"/>
    <property type="match status" value="1"/>
</dbReference>
<evidence type="ECO:0000256" key="10">
    <source>
        <dbReference type="ARBA" id="ARBA00023146"/>
    </source>
</evidence>
<dbReference type="SUPFAM" id="SSF50677">
    <property type="entry name" value="ValRS/IleRS/LeuRS editing domain"/>
    <property type="match status" value="1"/>
</dbReference>
<proteinExistence type="inferred from homology"/>
<dbReference type="InterPro" id="IPR009080">
    <property type="entry name" value="tRNAsynth_Ia_anticodon-bd"/>
</dbReference>
<dbReference type="GO" id="GO:0002161">
    <property type="term" value="F:aminoacyl-tRNA deacylase activity"/>
    <property type="evidence" value="ECO:0007669"/>
    <property type="project" value="InterPro"/>
</dbReference>
<dbReference type="PRINTS" id="PR00986">
    <property type="entry name" value="TRNASYNTHVAL"/>
</dbReference>
<dbReference type="Pfam" id="PF00133">
    <property type="entry name" value="tRNA-synt_1"/>
    <property type="match status" value="1"/>
</dbReference>
<evidence type="ECO:0000256" key="13">
    <source>
        <dbReference type="RuleBase" id="RU363035"/>
    </source>
</evidence>
<evidence type="ECO:0000256" key="12">
    <source>
        <dbReference type="ARBA" id="ARBA00047552"/>
    </source>
</evidence>
<evidence type="ECO:0000256" key="3">
    <source>
        <dbReference type="ARBA" id="ARBA00011245"/>
    </source>
</evidence>
<comment type="caution">
    <text evidence="18">The sequence shown here is derived from an EMBL/GenBank/DDBJ whole genome shotgun (WGS) entry which is preliminary data.</text>
</comment>
<keyword evidence="6 13" id="KW-0436">Ligase</keyword>
<keyword evidence="7 13" id="KW-0547">Nucleotide-binding</keyword>
<dbReference type="FunFam" id="3.40.50.620:FF:000078">
    <property type="entry name" value="Valine--tRNA ligase, mitochondrial"/>
    <property type="match status" value="1"/>
</dbReference>
<evidence type="ECO:0000313" key="18">
    <source>
        <dbReference type="EMBL" id="GJQ15857.1"/>
    </source>
</evidence>
<feature type="domain" description="Valyl-tRNA synthetase tRNA-binding arm" evidence="17">
    <location>
        <begin position="977"/>
        <end position="1034"/>
    </location>
</feature>
<sequence length="1049" mass="122796">MTIGFLYVSLASPTAQHNYRSKKHGVTLLGKYCSWTRYCQRCHNRRLLGSWLIFCEYKNSSDSQNILTQEEEKREKEAINRIVVTKRREVPFLELMENLWKQPYQPEKLERVIYDWWETSGYFVPSNNTSKTPFTISMPPPNITGALHMGHAVFVTLQDILVRYHRMQQFPTCWIPGTDHASIATQMLVERMLKSQQGKTKEEVGREKFLELAWQWKEEKTKYITQQLRAMGSSCDWSRERFTMDEQLSKAVEEAFIRLYESGYIYRGHYLVNWSPLLQTAVSDLEVEWVEEDGFLYYFKYCFADSPNEYIPIATTRPETILGDVAVCVHPQDVRYKDRIGQQVIVPYIGRRIPVIADEAVDRHFGTGALKITPAHDHLDYEIGKRHGLALINIMNRDATMNEHCGCFQGLDRMECRSKLWSWMESEGLVLKKEPYCIRVPRSQRSGEVVEPLISLQWFVKTASLALPAMKAIQSGEIRIIPSRFEKIYLHWMQNIHDWCISRQLWWGHSLPVWYLEDMETDCKQEQDSFVVARSEQEALDKVKAKYPNLMGKIRLRRETDVLDTWFSSGLWPFALLGWPNTDTLDYQKFYPNSVMETGYDILFFWVARMIMLGYELTGKPPFHTVYLHGLVRDAKGQKMSKTLGNVLDPLQVMADYGTDALRLALVTNCHAGQDIPFSLEKVVVHRNFANKLWNIGRFIIQNIRQRYNQNDWARLYQQIFQNPLQALDHLGVAEKFIVDRLYKLTVQVSRHIEEFDLAAAGNRIVDFIWDDFADWYIEIAKTRWQEDELYGDGIQVAAVLIFVWDYCLRLLHPFMPFITEAQWQWLIYHCGSLPRSTDALVITEWPQMEHSLFHSFSKEMEQQIFSFECFRDIVRTIRKIRGDYGVAPSQKVKAIIYLKQEAEELAWALKQEWNALKVLAKTENSLDIELNDSVFAASQSSYNANAMEEYRDGFIYVLISPVILIAVGLRGSIDPHKELERLTKQDQKLQKEVEILSSRLDNPQFLQNAPAKVVDENKQLLEQYQQQRQTIRAHWNIFKMLAMEKEAQ</sequence>
<dbReference type="InterPro" id="IPR013155">
    <property type="entry name" value="M/V/L/I-tRNA-synth_anticd-bd"/>
</dbReference>
<evidence type="ECO:0000256" key="14">
    <source>
        <dbReference type="SAM" id="Coils"/>
    </source>
</evidence>
<comment type="subunit">
    <text evidence="3">Monomer.</text>
</comment>
<evidence type="ECO:0000256" key="8">
    <source>
        <dbReference type="ARBA" id="ARBA00022840"/>
    </source>
</evidence>
<comment type="catalytic activity">
    <reaction evidence="12">
        <text>tRNA(Val) + L-valine + ATP = L-valyl-tRNA(Val) + AMP + diphosphate</text>
        <dbReference type="Rhea" id="RHEA:10704"/>
        <dbReference type="Rhea" id="RHEA-COMP:9672"/>
        <dbReference type="Rhea" id="RHEA-COMP:9708"/>
        <dbReference type="ChEBI" id="CHEBI:30616"/>
        <dbReference type="ChEBI" id="CHEBI:33019"/>
        <dbReference type="ChEBI" id="CHEBI:57762"/>
        <dbReference type="ChEBI" id="CHEBI:78442"/>
        <dbReference type="ChEBI" id="CHEBI:78537"/>
        <dbReference type="ChEBI" id="CHEBI:456215"/>
        <dbReference type="EC" id="6.1.1.9"/>
    </reaction>
</comment>
<comment type="similarity">
    <text evidence="2 13">Belongs to the class-I aminoacyl-tRNA synthetase family.</text>
</comment>
<evidence type="ECO:0000259" key="15">
    <source>
        <dbReference type="Pfam" id="PF00133"/>
    </source>
</evidence>
<dbReference type="OrthoDB" id="629407at2759"/>
<dbReference type="AlphaFoldDB" id="A0A9C7Q6P0"/>
<protein>
    <recommendedName>
        <fullName evidence="4">valine--tRNA ligase</fullName>
        <ecNumber evidence="4">6.1.1.9</ecNumber>
    </recommendedName>
    <alternativeName>
        <fullName evidence="11">Valyl-tRNA synthetase</fullName>
    </alternativeName>
</protein>
<dbReference type="GO" id="GO:0005524">
    <property type="term" value="F:ATP binding"/>
    <property type="evidence" value="ECO:0007669"/>
    <property type="project" value="UniProtKB-KW"/>
</dbReference>
<reference evidence="18" key="1">
    <citation type="journal article" date="2022" name="Proc. Natl. Acad. Sci. U.S.A.">
        <title>Life cycle and functional genomics of the unicellular red alga Galdieria for elucidating algal and plant evolution and industrial use.</title>
        <authorList>
            <person name="Hirooka S."/>
            <person name="Itabashi T."/>
            <person name="Ichinose T.M."/>
            <person name="Onuma R."/>
            <person name="Fujiwara T."/>
            <person name="Yamashita S."/>
            <person name="Jong L.W."/>
            <person name="Tomita R."/>
            <person name="Iwane A.H."/>
            <person name="Miyagishima S.Y."/>
        </authorList>
    </citation>
    <scope>NUCLEOTIDE SEQUENCE</scope>
    <source>
        <strain evidence="18">NBRC 102759</strain>
    </source>
</reference>
<dbReference type="GO" id="GO:0005829">
    <property type="term" value="C:cytosol"/>
    <property type="evidence" value="ECO:0007669"/>
    <property type="project" value="TreeGrafter"/>
</dbReference>
<keyword evidence="10 13" id="KW-0030">Aminoacyl-tRNA synthetase</keyword>
<dbReference type="InterPro" id="IPR002303">
    <property type="entry name" value="Valyl-tRNA_ligase"/>
</dbReference>
<dbReference type="NCBIfam" id="TIGR00422">
    <property type="entry name" value="valS"/>
    <property type="match status" value="1"/>
</dbReference>
<evidence type="ECO:0000256" key="9">
    <source>
        <dbReference type="ARBA" id="ARBA00022917"/>
    </source>
</evidence>
<dbReference type="Pfam" id="PF08264">
    <property type="entry name" value="Anticodon_1"/>
    <property type="match status" value="1"/>
</dbReference>
<dbReference type="Gene3D" id="3.40.50.620">
    <property type="entry name" value="HUPs"/>
    <property type="match status" value="2"/>
</dbReference>
<dbReference type="EMBL" id="BQMJ01000076">
    <property type="protein sequence ID" value="GJQ15857.1"/>
    <property type="molecule type" value="Genomic_DNA"/>
</dbReference>
<keyword evidence="14" id="KW-0175">Coiled coil</keyword>
<evidence type="ECO:0000256" key="2">
    <source>
        <dbReference type="ARBA" id="ARBA00005594"/>
    </source>
</evidence>
<comment type="subcellular location">
    <subcellularLocation>
        <location evidence="1">Cytoplasm</location>
    </subcellularLocation>
</comment>
<dbReference type="Gene3D" id="1.10.287.380">
    <property type="entry name" value="Valyl-tRNA synthetase, C-terminal domain"/>
    <property type="match status" value="1"/>
</dbReference>
<feature type="domain" description="Methionyl/Valyl/Leucyl/Isoleucyl-tRNA synthetase anticodon-binding" evidence="16">
    <location>
        <begin position="736"/>
        <end position="896"/>
    </location>
</feature>
<evidence type="ECO:0000256" key="4">
    <source>
        <dbReference type="ARBA" id="ARBA00013169"/>
    </source>
</evidence>
<dbReference type="CDD" id="cd00817">
    <property type="entry name" value="ValRS_core"/>
    <property type="match status" value="1"/>
</dbReference>
<evidence type="ECO:0000256" key="11">
    <source>
        <dbReference type="ARBA" id="ARBA00029936"/>
    </source>
</evidence>
<dbReference type="Gene3D" id="1.10.730.10">
    <property type="entry name" value="Isoleucyl-tRNA Synthetase, Domain 1"/>
    <property type="match status" value="1"/>
</dbReference>
<dbReference type="InterPro" id="IPR001412">
    <property type="entry name" value="aa-tRNA-synth_I_CS"/>
</dbReference>
<organism evidence="18 19">
    <name type="scientific">Galdieria partita</name>
    <dbReference type="NCBI Taxonomy" id="83374"/>
    <lineage>
        <taxon>Eukaryota</taxon>
        <taxon>Rhodophyta</taxon>
        <taxon>Bangiophyceae</taxon>
        <taxon>Galdieriales</taxon>
        <taxon>Galdieriaceae</taxon>
        <taxon>Galdieria</taxon>
    </lineage>
</organism>
<dbReference type="Gene3D" id="3.90.740.10">
    <property type="entry name" value="Valyl/Leucyl/Isoleucyl-tRNA synthetase, editing domain"/>
    <property type="match status" value="1"/>
</dbReference>
<dbReference type="InterPro" id="IPR009008">
    <property type="entry name" value="Val/Leu/Ile-tRNA-synth_edit"/>
</dbReference>
<dbReference type="GO" id="GO:0006438">
    <property type="term" value="P:valyl-tRNA aminoacylation"/>
    <property type="evidence" value="ECO:0007669"/>
    <property type="project" value="InterPro"/>
</dbReference>
<dbReference type="GO" id="GO:0004832">
    <property type="term" value="F:valine-tRNA ligase activity"/>
    <property type="evidence" value="ECO:0007669"/>
    <property type="project" value="UniProtKB-EC"/>
</dbReference>
<gene>
    <name evidence="18" type="ORF">GpartN1_g7648.t1</name>
</gene>
<dbReference type="PANTHER" id="PTHR11946:SF93">
    <property type="entry name" value="VALINE--TRNA LIGASE, CHLOROPLASTIC_MITOCHONDRIAL 2"/>
    <property type="match status" value="1"/>
</dbReference>
<dbReference type="InterPro" id="IPR010978">
    <property type="entry name" value="tRNA-bd_arm"/>
</dbReference>
<dbReference type="InterPro" id="IPR037118">
    <property type="entry name" value="Val-tRNA_synth_C_sf"/>
</dbReference>
<evidence type="ECO:0000259" key="17">
    <source>
        <dbReference type="Pfam" id="PF10458"/>
    </source>
</evidence>